<keyword evidence="2" id="KW-0808">Transferase</keyword>
<feature type="domain" description="N-acetyltransferase" evidence="1">
    <location>
        <begin position="25"/>
        <end position="196"/>
    </location>
</feature>
<protein>
    <submittedName>
        <fullName evidence="2">Acetyltransferase</fullName>
    </submittedName>
</protein>
<comment type="caution">
    <text evidence="2">The sequence shown here is derived from an EMBL/GenBank/DDBJ whole genome shotgun (WGS) entry which is preliminary data.</text>
</comment>
<dbReference type="EMBL" id="LGAV01000004">
    <property type="protein sequence ID" value="KOS14067.1"/>
    <property type="molecule type" value="Genomic_DNA"/>
</dbReference>
<dbReference type="PROSITE" id="PS51186">
    <property type="entry name" value="GNAT"/>
    <property type="match status" value="1"/>
</dbReference>
<dbReference type="InterPro" id="IPR000182">
    <property type="entry name" value="GNAT_dom"/>
</dbReference>
<dbReference type="RefSeq" id="XP_017991699.1">
    <property type="nucleotide sequence ID" value="XM_018138195.1"/>
</dbReference>
<sequence>MTLLRQAMELRIHVFGGEYGYGRDKEVDALDHISIPLVLRHREDELWGVMRVIPFPVPEVPPCFYEADRIRTMPVLPGSERSVDDMLAYLCSQQTVQQDERGAIVLSGIKLGRIAIPAPLRGRGIGRTFMALVEAWATSVLQPYAQRYAPQAVYATVQLTAQSVSKGFYEQLGYVATSDEFILLSQPHVWYAKRLPLL</sequence>
<dbReference type="GO" id="GO:0006048">
    <property type="term" value="P:UDP-N-acetylglucosamine biosynthetic process"/>
    <property type="evidence" value="ECO:0007669"/>
    <property type="project" value="UniProtKB-UniPathway"/>
</dbReference>
<keyword evidence="3" id="KW-1185">Reference proteome</keyword>
<dbReference type="UniPathway" id="UPA00113">
    <property type="reaction ID" value="UER00529"/>
</dbReference>
<dbReference type="Proteomes" id="UP000037751">
    <property type="component" value="Unassembled WGS sequence"/>
</dbReference>
<evidence type="ECO:0000313" key="3">
    <source>
        <dbReference type="Proteomes" id="UP000037751"/>
    </source>
</evidence>
<dbReference type="InterPro" id="IPR016181">
    <property type="entry name" value="Acyl_CoA_acyltransferase"/>
</dbReference>
<evidence type="ECO:0000313" key="2">
    <source>
        <dbReference type="EMBL" id="KOS14067.1"/>
    </source>
</evidence>
<name>A0A0M8MP71_9BASI</name>
<dbReference type="GeneID" id="28730071"/>
<dbReference type="GO" id="GO:0016747">
    <property type="term" value="F:acyltransferase activity, transferring groups other than amino-acyl groups"/>
    <property type="evidence" value="ECO:0007669"/>
    <property type="project" value="InterPro"/>
</dbReference>
<organism evidence="2 3">
    <name type="scientific">Malassezia pachydermatis</name>
    <dbReference type="NCBI Taxonomy" id="77020"/>
    <lineage>
        <taxon>Eukaryota</taxon>
        <taxon>Fungi</taxon>
        <taxon>Dikarya</taxon>
        <taxon>Basidiomycota</taxon>
        <taxon>Ustilaginomycotina</taxon>
        <taxon>Malasseziomycetes</taxon>
        <taxon>Malasseziales</taxon>
        <taxon>Malasseziaceae</taxon>
        <taxon>Malassezia</taxon>
    </lineage>
</organism>
<evidence type="ECO:0000259" key="1">
    <source>
        <dbReference type="PROSITE" id="PS51186"/>
    </source>
</evidence>
<dbReference type="VEuPathDB" id="FungiDB:Malapachy_3736"/>
<dbReference type="AlphaFoldDB" id="A0A0M8MP71"/>
<accession>A0A0M8MP71</accession>
<reference evidence="2 3" key="1">
    <citation type="submission" date="2015-07" db="EMBL/GenBank/DDBJ databases">
        <title>Draft Genome Sequence of Malassezia furfur CBS1878 and Malassezia pachydermatis CBS1879.</title>
        <authorList>
            <person name="Triana S."/>
            <person name="Ohm R."/>
            <person name="Gonzalez A."/>
            <person name="DeCock H."/>
            <person name="Restrepo S."/>
            <person name="Celis A."/>
        </authorList>
    </citation>
    <scope>NUCLEOTIDE SEQUENCE [LARGE SCALE GENOMIC DNA]</scope>
    <source>
        <strain evidence="2 3">CBS 1879</strain>
    </source>
</reference>
<dbReference type="SUPFAM" id="SSF55729">
    <property type="entry name" value="Acyl-CoA N-acyltransferases (Nat)"/>
    <property type="match status" value="1"/>
</dbReference>
<dbReference type="OrthoDB" id="329272at2759"/>
<proteinExistence type="predicted"/>
<gene>
    <name evidence="2" type="ORF">Malapachy_3736</name>
</gene>
<dbReference type="Gene3D" id="3.40.630.30">
    <property type="match status" value="1"/>
</dbReference>
<dbReference type="STRING" id="77020.A0A0M8MP71"/>